<keyword evidence="3 4" id="KW-0687">Ribonucleoprotein</keyword>
<dbReference type="GO" id="GO:0022625">
    <property type="term" value="C:cytosolic large ribosomal subunit"/>
    <property type="evidence" value="ECO:0007669"/>
    <property type="project" value="TreeGrafter"/>
</dbReference>
<evidence type="ECO:0000256" key="5">
    <source>
        <dbReference type="RuleBase" id="RU000660"/>
    </source>
</evidence>
<organism evidence="6">
    <name type="scientific">Longilinea arvoryzae</name>
    <dbReference type="NCBI Taxonomy" id="360412"/>
    <lineage>
        <taxon>Bacteria</taxon>
        <taxon>Bacillati</taxon>
        <taxon>Chloroflexota</taxon>
        <taxon>Anaerolineae</taxon>
        <taxon>Anaerolineales</taxon>
        <taxon>Anaerolineaceae</taxon>
        <taxon>Longilinea</taxon>
    </lineage>
</organism>
<name>A0A0S7BJL5_9CHLR</name>
<dbReference type="OrthoDB" id="9809073at2"/>
<dbReference type="HAMAP" id="MF_01368">
    <property type="entry name" value="Ribosomal_bL17"/>
    <property type="match status" value="1"/>
</dbReference>
<dbReference type="Pfam" id="PF01196">
    <property type="entry name" value="Ribosomal_L17"/>
    <property type="match status" value="1"/>
</dbReference>
<evidence type="ECO:0000313" key="7">
    <source>
        <dbReference type="Proteomes" id="UP000055060"/>
    </source>
</evidence>
<dbReference type="PANTHER" id="PTHR14413:SF16">
    <property type="entry name" value="LARGE RIBOSOMAL SUBUNIT PROTEIN BL17M"/>
    <property type="match status" value="1"/>
</dbReference>
<reference evidence="6" key="1">
    <citation type="submission" date="2015-07" db="EMBL/GenBank/DDBJ databases">
        <title>Draft Genome Sequences of Anaerolinea thermolimosa IMO-1, Bellilinea caldifistulae GOMI-1, Leptolinea tardivitalis YMTK-2, Levilinea saccharolytica KIBI-1,Longilinea arvoryzae KOME-1, Previously Described as Members of the Anaerolineaceae (Chloroflexi).</title>
        <authorList>
            <person name="Sekiguchi Y."/>
            <person name="Ohashi A."/>
            <person name="Matsuura N."/>
            <person name="Tourlousse M.D."/>
        </authorList>
    </citation>
    <scope>NUCLEOTIDE SEQUENCE [LARGE SCALE GENOMIC DNA]</scope>
    <source>
        <strain evidence="6">KOME-1</strain>
    </source>
</reference>
<accession>A0A0S7BJL5</accession>
<evidence type="ECO:0000256" key="4">
    <source>
        <dbReference type="HAMAP-Rule" id="MF_01368"/>
    </source>
</evidence>
<dbReference type="GO" id="GO:0006412">
    <property type="term" value="P:translation"/>
    <property type="evidence" value="ECO:0007669"/>
    <property type="project" value="UniProtKB-UniRule"/>
</dbReference>
<evidence type="ECO:0000256" key="2">
    <source>
        <dbReference type="ARBA" id="ARBA00022980"/>
    </source>
</evidence>
<dbReference type="Proteomes" id="UP000055060">
    <property type="component" value="Unassembled WGS sequence"/>
</dbReference>
<dbReference type="STRING" id="360412.LARV_03080"/>
<evidence type="ECO:0000256" key="3">
    <source>
        <dbReference type="ARBA" id="ARBA00023274"/>
    </source>
</evidence>
<comment type="similarity">
    <text evidence="1 4 5">Belongs to the bacterial ribosomal protein bL17 family.</text>
</comment>
<dbReference type="Gene3D" id="3.90.1030.10">
    <property type="entry name" value="Ribosomal protein L17"/>
    <property type="match status" value="1"/>
</dbReference>
<keyword evidence="2 4" id="KW-0689">Ribosomal protein</keyword>
<dbReference type="SUPFAM" id="SSF64263">
    <property type="entry name" value="Prokaryotic ribosomal protein L17"/>
    <property type="match status" value="1"/>
</dbReference>
<protein>
    <recommendedName>
        <fullName evidence="4">Large ribosomal subunit protein bL17</fullName>
    </recommendedName>
</protein>
<dbReference type="InterPro" id="IPR000456">
    <property type="entry name" value="Ribosomal_bL17"/>
</dbReference>
<keyword evidence="7" id="KW-1185">Reference proteome</keyword>
<sequence length="126" mass="14187">MRHQVAGYKLGGGKDRREGLRRTMIRQLFTHERITTTRAKAMSIRSDAERLITLARNSAKGTEIEKVNARRLVSARLGSDPVVVKKLFDDIAPRFSTRPGGYTRILKLGPRLGDNADMVLLELVEE</sequence>
<dbReference type="AlphaFoldDB" id="A0A0S7BJL5"/>
<gene>
    <name evidence="4" type="primary">rplQ</name>
    <name evidence="6" type="ORF">LARV_03080</name>
</gene>
<dbReference type="InterPro" id="IPR036373">
    <property type="entry name" value="Ribosomal_bL17_sf"/>
</dbReference>
<dbReference type="NCBIfam" id="TIGR00059">
    <property type="entry name" value="L17"/>
    <property type="match status" value="1"/>
</dbReference>
<comment type="subunit">
    <text evidence="4">Part of the 50S ribosomal subunit. Contacts protein L32.</text>
</comment>
<dbReference type="EMBL" id="DF967972">
    <property type="protein sequence ID" value="GAP15296.1"/>
    <property type="molecule type" value="Genomic_DNA"/>
</dbReference>
<proteinExistence type="inferred from homology"/>
<dbReference type="RefSeq" id="WP_075074481.1">
    <property type="nucleotide sequence ID" value="NZ_DF967972.1"/>
</dbReference>
<evidence type="ECO:0000313" key="6">
    <source>
        <dbReference type="EMBL" id="GAP15296.1"/>
    </source>
</evidence>
<dbReference type="GO" id="GO:0003735">
    <property type="term" value="F:structural constituent of ribosome"/>
    <property type="evidence" value="ECO:0007669"/>
    <property type="project" value="InterPro"/>
</dbReference>
<dbReference type="PANTHER" id="PTHR14413">
    <property type="entry name" value="RIBOSOMAL PROTEIN L17"/>
    <property type="match status" value="1"/>
</dbReference>
<evidence type="ECO:0000256" key="1">
    <source>
        <dbReference type="ARBA" id="ARBA00008777"/>
    </source>
</evidence>